<dbReference type="InterPro" id="IPR047090">
    <property type="entry name" value="AspRS_core"/>
</dbReference>
<feature type="site" description="Important for tRNA non-discrimination" evidence="7">
    <location>
        <position position="31"/>
    </location>
</feature>
<dbReference type="PRINTS" id="PR01042">
    <property type="entry name" value="TRNASYNTHASP"/>
</dbReference>
<dbReference type="InterPro" id="IPR012340">
    <property type="entry name" value="NA-bd_OB-fold"/>
</dbReference>
<comment type="subcellular location">
    <subcellularLocation>
        <location evidence="7">Cytoplasm</location>
    </subcellularLocation>
</comment>
<dbReference type="Pfam" id="PF00152">
    <property type="entry name" value="tRNA-synt_2"/>
    <property type="match status" value="1"/>
</dbReference>
<dbReference type="InterPro" id="IPR045864">
    <property type="entry name" value="aa-tRNA-synth_II/BPL/LPL"/>
</dbReference>
<feature type="binding site" evidence="7">
    <location>
        <begin position="534"/>
        <end position="537"/>
    </location>
    <ligand>
        <name>ATP</name>
        <dbReference type="ChEBI" id="CHEBI:30616"/>
    </ligand>
</feature>
<feature type="binding site" evidence="7">
    <location>
        <position position="482"/>
    </location>
    <ligand>
        <name>ATP</name>
        <dbReference type="ChEBI" id="CHEBI:30616"/>
    </ligand>
</feature>
<evidence type="ECO:0000256" key="6">
    <source>
        <dbReference type="ARBA" id="ARBA00023146"/>
    </source>
</evidence>
<feature type="binding site" evidence="7">
    <location>
        <position position="225"/>
    </location>
    <ligand>
        <name>ATP</name>
        <dbReference type="ChEBI" id="CHEBI:30616"/>
    </ligand>
</feature>
<feature type="region of interest" description="Disordered" evidence="8">
    <location>
        <begin position="558"/>
        <end position="598"/>
    </location>
</feature>
<dbReference type="PANTHER" id="PTHR22594">
    <property type="entry name" value="ASPARTYL/LYSYL-TRNA SYNTHETASE"/>
    <property type="match status" value="1"/>
</dbReference>
<feature type="region of interest" description="Aspartate" evidence="7">
    <location>
        <begin position="194"/>
        <end position="197"/>
    </location>
</feature>
<sequence length="598" mass="65170">MLRTHAAGSLRPADAGQTVTLAGWVARRRDHGGVIFIDLRDASGVSQVVFREGDVLAAAHRLRAEFCVAVTGVVEVRPEGNENPEIPTGQIEVNATELTVLGESAPLPFQLDEQAGEEARLKYRYLDLRREGPGNALRLRSKVNAAARSVLAEHDFVEIETPTLTRSTPEGARDFLVPARLQPGSFYALPQSPQLFKQLLMVAGMERYYQIARCYRDEDFRADRQPEFTQLDMEMSFVEADDVIAISEQVLKAVWATIGYDLPLPLPRISYEEAMRRFGSDKPDLRFGIELVECTEYFKDTTFRVFQAPYVGAVVMPGGASQPRRTLDGWQEFAKQRGHKGLAYVLVGEDGTLGGPVAKNLSDAERDGLVAHVGANPGDCIFFAAGPAKGARALLGATRIEIAKRLDLIDPNAWAFTWVVDFPMFEAADEATAAGDVAVGSGAWTAMHHAFTAPKPDSVDTFDSDPGNALSDAYDIVCNGNEIGGGSIRIHRRDIQERVFAMMGIDHDEAQEKFGFLLDAFSYGAPPHGGIAFGWDRITALLAGVDSIREVIAFPKSGGGVDPLTDAPAPITPQQRKESGIDAKPREDKPKEDAKSKA</sequence>
<organism evidence="10 11">
    <name type="scientific">Mycolicibacterium smegmatis (strain MKD8)</name>
    <name type="common">Mycobacterium smegmatis</name>
    <dbReference type="NCBI Taxonomy" id="1214915"/>
    <lineage>
        <taxon>Bacteria</taxon>
        <taxon>Bacillati</taxon>
        <taxon>Actinomycetota</taxon>
        <taxon>Actinomycetes</taxon>
        <taxon>Mycobacteriales</taxon>
        <taxon>Mycobacteriaceae</taxon>
        <taxon>Mycolicibacterium</taxon>
    </lineage>
</organism>
<dbReference type="CDD" id="cd04317">
    <property type="entry name" value="EcAspRS_like_N"/>
    <property type="match status" value="1"/>
</dbReference>
<dbReference type="SUPFAM" id="SSF50249">
    <property type="entry name" value="Nucleic acid-binding proteins"/>
    <property type="match status" value="1"/>
</dbReference>
<feature type="binding site" evidence="7">
    <location>
        <begin position="216"/>
        <end position="218"/>
    </location>
    <ligand>
        <name>ATP</name>
        <dbReference type="ChEBI" id="CHEBI:30616"/>
    </ligand>
</feature>
<keyword evidence="2 7" id="KW-0436">Ligase</keyword>
<feature type="compositionally biased region" description="Basic and acidic residues" evidence="8">
    <location>
        <begin position="575"/>
        <end position="598"/>
    </location>
</feature>
<feature type="domain" description="Aminoacyl-transfer RNA synthetases class-II family profile" evidence="9">
    <location>
        <begin position="137"/>
        <end position="555"/>
    </location>
</feature>
<accession>A0A2U9PQC2</accession>
<comment type="subunit">
    <text evidence="7">Homodimer.</text>
</comment>
<dbReference type="InterPro" id="IPR002312">
    <property type="entry name" value="Asp/Asn-tRNA-synth_IIb"/>
</dbReference>
<dbReference type="InterPro" id="IPR047089">
    <property type="entry name" value="Asp-tRNA-ligase_1_N"/>
</dbReference>
<dbReference type="SUPFAM" id="SSF55261">
    <property type="entry name" value="GAD domain-like"/>
    <property type="match status" value="1"/>
</dbReference>
<feature type="binding site" evidence="7">
    <location>
        <position position="170"/>
    </location>
    <ligand>
        <name>L-aspartate</name>
        <dbReference type="ChEBI" id="CHEBI:29991"/>
    </ligand>
</feature>
<dbReference type="Gene3D" id="3.30.930.10">
    <property type="entry name" value="Bira Bifunctional Protein, Domain 2"/>
    <property type="match status" value="1"/>
</dbReference>
<keyword evidence="7" id="KW-0963">Cytoplasm</keyword>
<dbReference type="HAMAP" id="MF_00044">
    <property type="entry name" value="Asp_tRNA_synth_type1"/>
    <property type="match status" value="1"/>
</dbReference>
<proteinExistence type="inferred from homology"/>
<evidence type="ECO:0000256" key="5">
    <source>
        <dbReference type="ARBA" id="ARBA00022917"/>
    </source>
</evidence>
<dbReference type="CDD" id="cd00777">
    <property type="entry name" value="AspRS_core"/>
    <property type="match status" value="1"/>
</dbReference>
<dbReference type="GeneID" id="93457782"/>
<dbReference type="EMBL" id="CP027541">
    <property type="protein sequence ID" value="AWT53944.1"/>
    <property type="molecule type" value="Genomic_DNA"/>
</dbReference>
<dbReference type="PANTHER" id="PTHR22594:SF5">
    <property type="entry name" value="ASPARTATE--TRNA LIGASE, MITOCHONDRIAL"/>
    <property type="match status" value="1"/>
</dbReference>
<feature type="binding site" evidence="7">
    <location>
        <position position="216"/>
    </location>
    <ligand>
        <name>L-aspartate</name>
        <dbReference type="ChEBI" id="CHEBI:29991"/>
    </ligand>
</feature>
<feature type="site" description="Important for tRNA non-discrimination" evidence="7">
    <location>
        <position position="80"/>
    </location>
</feature>
<evidence type="ECO:0000256" key="7">
    <source>
        <dbReference type="HAMAP-Rule" id="MF_00044"/>
    </source>
</evidence>
<dbReference type="NCBIfam" id="TIGR00459">
    <property type="entry name" value="aspS_bact"/>
    <property type="match status" value="1"/>
</dbReference>
<dbReference type="InterPro" id="IPR004115">
    <property type="entry name" value="GAD-like_sf"/>
</dbReference>
<dbReference type="SUPFAM" id="SSF55681">
    <property type="entry name" value="Class II aaRS and biotin synthetases"/>
    <property type="match status" value="1"/>
</dbReference>
<evidence type="ECO:0000256" key="4">
    <source>
        <dbReference type="ARBA" id="ARBA00022840"/>
    </source>
</evidence>
<evidence type="ECO:0000259" key="9">
    <source>
        <dbReference type="PROSITE" id="PS50862"/>
    </source>
</evidence>
<dbReference type="InterPro" id="IPR004524">
    <property type="entry name" value="Asp-tRNA-ligase_1"/>
</dbReference>
<evidence type="ECO:0000313" key="10">
    <source>
        <dbReference type="EMBL" id="AWT53944.1"/>
    </source>
</evidence>
<dbReference type="NCBIfam" id="NF001750">
    <property type="entry name" value="PRK00476.1"/>
    <property type="match status" value="1"/>
</dbReference>
<dbReference type="GO" id="GO:0006422">
    <property type="term" value="P:aspartyl-tRNA aminoacylation"/>
    <property type="evidence" value="ECO:0007669"/>
    <property type="project" value="UniProtKB-UniRule"/>
</dbReference>
<dbReference type="Proteomes" id="UP000011200">
    <property type="component" value="Chromosome"/>
</dbReference>
<name>A0A2U9PQC2_MYCSE</name>
<evidence type="ECO:0000256" key="1">
    <source>
        <dbReference type="ARBA" id="ARBA00006303"/>
    </source>
</evidence>
<dbReference type="PROSITE" id="PS50862">
    <property type="entry name" value="AA_TRNA_LIGASE_II"/>
    <property type="match status" value="1"/>
</dbReference>
<keyword evidence="3 7" id="KW-0547">Nucleotide-binding</keyword>
<keyword evidence="4 7" id="KW-0067">ATP-binding</keyword>
<dbReference type="InterPro" id="IPR004365">
    <property type="entry name" value="NA-bd_OB_tRNA"/>
</dbReference>
<evidence type="ECO:0000313" key="11">
    <source>
        <dbReference type="Proteomes" id="UP000011200"/>
    </source>
</evidence>
<dbReference type="Gene3D" id="2.40.50.140">
    <property type="entry name" value="Nucleic acid-binding proteins"/>
    <property type="match status" value="1"/>
</dbReference>
<dbReference type="InterPro" id="IPR006195">
    <property type="entry name" value="aa-tRNA-synth_II"/>
</dbReference>
<comment type="function">
    <text evidence="7">Aspartyl-tRNA synthetase with relaxed tRNA specificity since it is able to aspartylate not only its cognate tRNA(Asp) but also tRNA(Asn). Reaction proceeds in two steps: L-aspartate is first activated by ATP to form Asp-AMP and then transferred to the acceptor end of tRNA(Asp/Asn).</text>
</comment>
<dbReference type="RefSeq" id="WP_003894384.1">
    <property type="nucleotide sequence ID" value="NZ_CP027541.1"/>
</dbReference>
<feature type="binding site" evidence="7">
    <location>
        <position position="489"/>
    </location>
    <ligand>
        <name>L-aspartate</name>
        <dbReference type="ChEBI" id="CHEBI:29991"/>
    </ligand>
</feature>
<protein>
    <recommendedName>
        <fullName evidence="7">Aspartate--tRNA(Asp/Asn) ligase</fullName>
        <ecNumber evidence="7">6.1.1.23</ecNumber>
    </recommendedName>
    <alternativeName>
        <fullName evidence="7">Aspartyl-tRNA synthetase</fullName>
        <shortName evidence="7">AspRS</shortName>
    </alternativeName>
    <alternativeName>
        <fullName evidence="7">Non-discriminating aspartyl-tRNA synthetase</fullName>
        <shortName evidence="7">ND-AspRS</shortName>
    </alternativeName>
</protein>
<evidence type="ECO:0000256" key="8">
    <source>
        <dbReference type="SAM" id="MobiDB-lite"/>
    </source>
</evidence>
<dbReference type="Gene3D" id="3.30.1360.30">
    <property type="entry name" value="GAD-like domain"/>
    <property type="match status" value="1"/>
</dbReference>
<evidence type="ECO:0000256" key="2">
    <source>
        <dbReference type="ARBA" id="ARBA00022598"/>
    </source>
</evidence>
<gene>
    <name evidence="7" type="primary">aspS</name>
    <name evidence="10" type="ORF">D806_029700</name>
</gene>
<dbReference type="GO" id="GO:0050560">
    <property type="term" value="F:aspartate-tRNA(Asn) ligase activity"/>
    <property type="evidence" value="ECO:0007669"/>
    <property type="project" value="UniProtKB-EC"/>
</dbReference>
<keyword evidence="5 7" id="KW-0648">Protein biosynthesis</keyword>
<keyword evidence="6 7" id="KW-0030">Aminoacyl-tRNA synthetase</keyword>
<dbReference type="Pfam" id="PF02938">
    <property type="entry name" value="GAD"/>
    <property type="match status" value="1"/>
</dbReference>
<dbReference type="EC" id="6.1.1.23" evidence="7"/>
<dbReference type="GO" id="GO:0004815">
    <property type="term" value="F:aspartate-tRNA ligase activity"/>
    <property type="evidence" value="ECO:0007669"/>
    <property type="project" value="UniProtKB-UniRule"/>
</dbReference>
<feature type="binding site" evidence="7">
    <location>
        <position position="448"/>
    </location>
    <ligand>
        <name>L-aspartate</name>
        <dbReference type="ChEBI" id="CHEBI:29991"/>
    </ligand>
</feature>
<evidence type="ECO:0000256" key="3">
    <source>
        <dbReference type="ARBA" id="ARBA00022741"/>
    </source>
</evidence>
<dbReference type="GO" id="GO:0005737">
    <property type="term" value="C:cytoplasm"/>
    <property type="evidence" value="ECO:0007669"/>
    <property type="project" value="UniProtKB-SubCell"/>
</dbReference>
<comment type="catalytic activity">
    <reaction evidence="7">
        <text>tRNA(Asx) + L-aspartate + ATP = L-aspartyl-tRNA(Asx) + AMP + diphosphate</text>
        <dbReference type="Rhea" id="RHEA:18349"/>
        <dbReference type="Rhea" id="RHEA-COMP:9710"/>
        <dbReference type="Rhea" id="RHEA-COMP:9711"/>
        <dbReference type="ChEBI" id="CHEBI:29991"/>
        <dbReference type="ChEBI" id="CHEBI:30616"/>
        <dbReference type="ChEBI" id="CHEBI:33019"/>
        <dbReference type="ChEBI" id="CHEBI:78442"/>
        <dbReference type="ChEBI" id="CHEBI:78516"/>
        <dbReference type="ChEBI" id="CHEBI:456215"/>
        <dbReference type="EC" id="6.1.1.23"/>
    </reaction>
</comment>
<dbReference type="InterPro" id="IPR029351">
    <property type="entry name" value="GAD_dom"/>
</dbReference>
<dbReference type="InterPro" id="IPR004364">
    <property type="entry name" value="Aa-tRNA-synt_II"/>
</dbReference>
<dbReference type="GO" id="GO:0005524">
    <property type="term" value="F:ATP binding"/>
    <property type="evidence" value="ECO:0007669"/>
    <property type="project" value="UniProtKB-UniRule"/>
</dbReference>
<dbReference type="Pfam" id="PF01336">
    <property type="entry name" value="tRNA_anti-codon"/>
    <property type="match status" value="1"/>
</dbReference>
<reference evidence="10 11" key="1">
    <citation type="journal article" date="2013" name="Genome Announc.">
        <title>Draft genome sequence of MKD8, a conjugal recipient Mycobacterium smegmatis strain.</title>
        <authorList>
            <person name="Gray T.A."/>
            <person name="Palumbo M.J."/>
            <person name="Derbyshire K.M."/>
        </authorList>
    </citation>
    <scope>NUCLEOTIDE SEQUENCE [LARGE SCALE GENOMIC DNA]</scope>
    <source>
        <strain evidence="10 11">MKD8</strain>
    </source>
</reference>
<dbReference type="GO" id="GO:0003676">
    <property type="term" value="F:nucleic acid binding"/>
    <property type="evidence" value="ECO:0007669"/>
    <property type="project" value="InterPro"/>
</dbReference>
<comment type="similarity">
    <text evidence="1 7">Belongs to the class-II aminoacyl-tRNA synthetase family. Type 1 subfamily.</text>
</comment>
<dbReference type="SMR" id="A0A2U9PQC2"/>
<reference evidence="11" key="2">
    <citation type="submission" date="2018-03" db="EMBL/GenBank/DDBJ databases">
        <authorList>
            <person name="Derbyshire K."/>
            <person name="Gray T.A."/>
            <person name="Champion M."/>
        </authorList>
    </citation>
    <scope>NUCLEOTIDE SEQUENCE [LARGE SCALE GENOMIC DNA]</scope>
    <source>
        <strain evidence="11">MKD8</strain>
    </source>
</reference>
<dbReference type="AlphaFoldDB" id="A0A2U9PQC2"/>